<name>A0ABP7L038_9GAMM</name>
<keyword evidence="4" id="KW-0472">Membrane</keyword>
<evidence type="ECO:0000313" key="8">
    <source>
        <dbReference type="Proteomes" id="UP001499994"/>
    </source>
</evidence>
<comment type="caution">
    <text evidence="7">The sequence shown here is derived from an EMBL/GenBank/DDBJ whole genome shotgun (WGS) entry which is preliminary data.</text>
</comment>
<dbReference type="Proteomes" id="UP001499994">
    <property type="component" value="Unassembled WGS sequence"/>
</dbReference>
<evidence type="ECO:0000256" key="2">
    <source>
        <dbReference type="ARBA" id="ARBA00005722"/>
    </source>
</evidence>
<dbReference type="EMBL" id="BAABDG010000002">
    <property type="protein sequence ID" value="GAA3890069.1"/>
    <property type="molecule type" value="Genomic_DNA"/>
</dbReference>
<comment type="similarity">
    <text evidence="2">Belongs to the MipA/OmpV family.</text>
</comment>
<feature type="signal peptide" evidence="6">
    <location>
        <begin position="1"/>
        <end position="29"/>
    </location>
</feature>
<comment type="subcellular location">
    <subcellularLocation>
        <location evidence="1">Cell outer membrane</location>
    </subcellularLocation>
</comment>
<keyword evidence="5" id="KW-0998">Cell outer membrane</keyword>
<evidence type="ECO:0000256" key="4">
    <source>
        <dbReference type="ARBA" id="ARBA00023136"/>
    </source>
</evidence>
<organism evidence="7 8">
    <name type="scientific">Gibbsiella dentisursi</name>
    <dbReference type="NCBI Taxonomy" id="796890"/>
    <lineage>
        <taxon>Bacteria</taxon>
        <taxon>Pseudomonadati</taxon>
        <taxon>Pseudomonadota</taxon>
        <taxon>Gammaproteobacteria</taxon>
        <taxon>Enterobacterales</taxon>
        <taxon>Yersiniaceae</taxon>
        <taxon>Gibbsiella</taxon>
    </lineage>
</organism>
<dbReference type="InterPro" id="IPR010583">
    <property type="entry name" value="MipA"/>
</dbReference>
<evidence type="ECO:0000256" key="1">
    <source>
        <dbReference type="ARBA" id="ARBA00004442"/>
    </source>
</evidence>
<keyword evidence="3 6" id="KW-0732">Signal</keyword>
<keyword evidence="8" id="KW-1185">Reference proteome</keyword>
<proteinExistence type="inferred from homology"/>
<feature type="chain" id="PRO_5046296479" evidence="6">
    <location>
        <begin position="30"/>
        <end position="254"/>
    </location>
</feature>
<protein>
    <submittedName>
        <fullName evidence="7">MipA/OmpV family protein</fullName>
    </submittedName>
</protein>
<evidence type="ECO:0000256" key="5">
    <source>
        <dbReference type="ARBA" id="ARBA00023237"/>
    </source>
</evidence>
<gene>
    <name evidence="7" type="ORF">GCM10022405_14360</name>
</gene>
<dbReference type="Pfam" id="PF06629">
    <property type="entry name" value="MipA"/>
    <property type="match status" value="1"/>
</dbReference>
<evidence type="ECO:0000313" key="7">
    <source>
        <dbReference type="EMBL" id="GAA3890069.1"/>
    </source>
</evidence>
<sequence length="254" mass="28385">MDDKFVKISRLNTLAVIVSALLGAQGAQAGTWSIGASALVSPNPYRGYQERVYPVPIINYEGDDFFFRTLSAGYYLWKDPQNQLSLTAYYSPLSFRTRDTDDGQMKRLDARHGTLMAGVLYSHQAQWGTLRTAFSGDTLDNSNGLVGDLAYIYPVKLGAWSLSPAVGVGWNSKKQNQYYYGVSGAEAARSGLAQYKPSDSWAPYVELVANYQINKDWNAFFMGRYIQLSDEVKDSPMVDKSYTGLLWTGVRYTF</sequence>
<reference evidence="8" key="1">
    <citation type="journal article" date="2019" name="Int. J. Syst. Evol. Microbiol.">
        <title>The Global Catalogue of Microorganisms (GCM) 10K type strain sequencing project: providing services to taxonomists for standard genome sequencing and annotation.</title>
        <authorList>
            <consortium name="The Broad Institute Genomics Platform"/>
            <consortium name="The Broad Institute Genome Sequencing Center for Infectious Disease"/>
            <person name="Wu L."/>
            <person name="Ma J."/>
        </authorList>
    </citation>
    <scope>NUCLEOTIDE SEQUENCE [LARGE SCALE GENOMIC DNA]</scope>
    <source>
        <strain evidence="8">JCM 17201</strain>
    </source>
</reference>
<evidence type="ECO:0000256" key="6">
    <source>
        <dbReference type="SAM" id="SignalP"/>
    </source>
</evidence>
<dbReference type="PANTHER" id="PTHR38776:SF1">
    <property type="entry name" value="MLTA-INTERACTING PROTEIN-RELATED"/>
    <property type="match status" value="1"/>
</dbReference>
<accession>A0ABP7L038</accession>
<evidence type="ECO:0000256" key="3">
    <source>
        <dbReference type="ARBA" id="ARBA00022729"/>
    </source>
</evidence>
<dbReference type="RefSeq" id="WP_279023124.1">
    <property type="nucleotide sequence ID" value="NZ_BAABDG010000002.1"/>
</dbReference>
<dbReference type="PANTHER" id="PTHR38776">
    <property type="entry name" value="MLTA-INTERACTING PROTEIN-RELATED"/>
    <property type="match status" value="1"/>
</dbReference>